<evidence type="ECO:0000256" key="7">
    <source>
        <dbReference type="ARBA" id="ARBA00023004"/>
    </source>
</evidence>
<gene>
    <name evidence="10" type="ORF">ENV75_00945</name>
</gene>
<protein>
    <submittedName>
        <fullName evidence="10">CoB--CoM heterodisulfide reductase iron-sulfur subunit A family protein</fullName>
    </submittedName>
</protein>
<dbReference type="PROSITE" id="PS51379">
    <property type="entry name" value="4FE4S_FER_2"/>
    <property type="match status" value="2"/>
</dbReference>
<keyword evidence="5" id="KW-0285">Flavoprotein</keyword>
<accession>A0A7C4AIP2</accession>
<dbReference type="EMBL" id="DTHO01000009">
    <property type="protein sequence ID" value="HGG99013.1"/>
    <property type="molecule type" value="Genomic_DNA"/>
</dbReference>
<comment type="similarity">
    <text evidence="2">Belongs to the HdrA family.</text>
</comment>
<dbReference type="GO" id="GO:0051539">
    <property type="term" value="F:4 iron, 4 sulfur cluster binding"/>
    <property type="evidence" value="ECO:0007669"/>
    <property type="project" value="UniProtKB-KW"/>
</dbReference>
<dbReference type="GO" id="GO:0016491">
    <property type="term" value="F:oxidoreductase activity"/>
    <property type="evidence" value="ECO:0007669"/>
    <property type="project" value="UniProtKB-KW"/>
</dbReference>
<dbReference type="PANTHER" id="PTHR43498">
    <property type="entry name" value="FERREDOXIN:COB-COM HETERODISULFIDE REDUCTASE SUBUNIT A"/>
    <property type="match status" value="1"/>
</dbReference>
<dbReference type="SUPFAM" id="SSF51905">
    <property type="entry name" value="FAD/NAD(P)-binding domain"/>
    <property type="match status" value="1"/>
</dbReference>
<evidence type="ECO:0000256" key="5">
    <source>
        <dbReference type="ARBA" id="ARBA00022827"/>
    </source>
</evidence>
<keyword evidence="4" id="KW-0479">Metal-binding</keyword>
<comment type="cofactor">
    <cofactor evidence="1">
        <name>FAD</name>
        <dbReference type="ChEBI" id="CHEBI:57692"/>
    </cofactor>
</comment>
<dbReference type="PROSITE" id="PS00198">
    <property type="entry name" value="4FE4S_FER_1"/>
    <property type="match status" value="1"/>
</dbReference>
<feature type="domain" description="4Fe-4S ferredoxin-type" evidence="9">
    <location>
        <begin position="145"/>
        <end position="176"/>
    </location>
</feature>
<dbReference type="AlphaFoldDB" id="A0A7C4AIP2"/>
<evidence type="ECO:0000256" key="1">
    <source>
        <dbReference type="ARBA" id="ARBA00001974"/>
    </source>
</evidence>
<dbReference type="GO" id="GO:0046872">
    <property type="term" value="F:metal ion binding"/>
    <property type="evidence" value="ECO:0007669"/>
    <property type="project" value="UniProtKB-KW"/>
</dbReference>
<comment type="caution">
    <text evidence="10">The sequence shown here is derived from an EMBL/GenBank/DDBJ whole genome shotgun (WGS) entry which is preliminary data.</text>
</comment>
<dbReference type="InterPro" id="IPR017896">
    <property type="entry name" value="4Fe4S_Fe-S-bd"/>
</dbReference>
<dbReference type="PANTHER" id="PTHR43498:SF1">
    <property type="entry name" value="COB--COM HETERODISULFIDE REDUCTASE IRON-SULFUR SUBUNIT A"/>
    <property type="match status" value="1"/>
</dbReference>
<proteinExistence type="inferred from homology"/>
<dbReference type="Gene3D" id="3.30.70.20">
    <property type="match status" value="1"/>
</dbReference>
<keyword evidence="6" id="KW-0560">Oxidoreductase</keyword>
<keyword evidence="8" id="KW-0411">Iron-sulfur</keyword>
<evidence type="ECO:0000313" key="10">
    <source>
        <dbReference type="EMBL" id="HGG99013.1"/>
    </source>
</evidence>
<name>A0A7C4AIP2_9BACT</name>
<evidence type="ECO:0000259" key="9">
    <source>
        <dbReference type="PROSITE" id="PS51379"/>
    </source>
</evidence>
<sequence>MSAETNRILVIGGGFSGLTAGIESAETGAEVIIVERNPYLGGRVAQLNKYFPKICPPMCGLEINFRRIKVNPLVTFYTMAEVESISGGPGDYRVKIKLNPRYVNENCTACNACAEVCPVERNNDFNFGLNKTKAIYLPFEQAFPLRYVVDRAVCPKDCPTPCVTACKYNAIELNMQPESIEVNVGSIVVATGWRPYDATKIDNLGFGKVKNVITNMMLERLASKNGPTQGQILRPSDGKPVQSIAFVQCAGSRDENHLPYCSYICCLASLKHTLYIKEQNPDAEVTIFYIDIRTPGRYEKFFNQVKEQTGVNLIKGKVAAVEQDSESDDVIVTAEDMLSGEKIRKKVNMVVLATGMQPEGFDIKVPGLKYAIEGFVIDTEGIYSTGCAKAPMDVAGCGKDATGAALKAIQIGARR</sequence>
<evidence type="ECO:0000256" key="6">
    <source>
        <dbReference type="ARBA" id="ARBA00023002"/>
    </source>
</evidence>
<keyword evidence="7" id="KW-0408">Iron</keyword>
<dbReference type="InterPro" id="IPR036188">
    <property type="entry name" value="FAD/NAD-bd_sf"/>
</dbReference>
<dbReference type="Pfam" id="PF12831">
    <property type="entry name" value="FAD_oxidored"/>
    <property type="match status" value="1"/>
</dbReference>
<evidence type="ECO:0000256" key="3">
    <source>
        <dbReference type="ARBA" id="ARBA00022485"/>
    </source>
</evidence>
<dbReference type="Gene3D" id="3.40.50.720">
    <property type="entry name" value="NAD(P)-binding Rossmann-like Domain"/>
    <property type="match status" value="1"/>
</dbReference>
<dbReference type="InterPro" id="IPR017900">
    <property type="entry name" value="4Fe4S_Fe_S_CS"/>
</dbReference>
<evidence type="ECO:0000256" key="2">
    <source>
        <dbReference type="ARBA" id="ARBA00006561"/>
    </source>
</evidence>
<keyword evidence="3" id="KW-0004">4Fe-4S</keyword>
<organism evidence="10">
    <name type="scientific">Thermodesulfovibrio aggregans</name>
    <dbReference type="NCBI Taxonomy" id="86166"/>
    <lineage>
        <taxon>Bacteria</taxon>
        <taxon>Pseudomonadati</taxon>
        <taxon>Nitrospirota</taxon>
        <taxon>Thermodesulfovibrionia</taxon>
        <taxon>Thermodesulfovibrionales</taxon>
        <taxon>Thermodesulfovibrionaceae</taxon>
        <taxon>Thermodesulfovibrio</taxon>
    </lineage>
</organism>
<evidence type="ECO:0000256" key="8">
    <source>
        <dbReference type="ARBA" id="ARBA00023014"/>
    </source>
</evidence>
<dbReference type="InterPro" id="IPR039650">
    <property type="entry name" value="HdrA-like"/>
</dbReference>
<keyword evidence="5" id="KW-0274">FAD</keyword>
<evidence type="ECO:0000256" key="4">
    <source>
        <dbReference type="ARBA" id="ARBA00022723"/>
    </source>
</evidence>
<reference evidence="10" key="1">
    <citation type="journal article" date="2020" name="mSystems">
        <title>Genome- and Community-Level Interaction Insights into Carbon Utilization and Element Cycling Functions of Hydrothermarchaeota in Hydrothermal Sediment.</title>
        <authorList>
            <person name="Zhou Z."/>
            <person name="Liu Y."/>
            <person name="Xu W."/>
            <person name="Pan J."/>
            <person name="Luo Z.H."/>
            <person name="Li M."/>
        </authorList>
    </citation>
    <scope>NUCLEOTIDE SEQUENCE [LARGE SCALE GENOMIC DNA]</scope>
    <source>
        <strain evidence="10">SpSt-788</strain>
    </source>
</reference>
<feature type="domain" description="4Fe-4S ferredoxin-type" evidence="9">
    <location>
        <begin position="98"/>
        <end position="128"/>
    </location>
</feature>